<organism evidence="17 18">
    <name type="scientific">Mycena venus</name>
    <dbReference type="NCBI Taxonomy" id="2733690"/>
    <lineage>
        <taxon>Eukaryota</taxon>
        <taxon>Fungi</taxon>
        <taxon>Dikarya</taxon>
        <taxon>Basidiomycota</taxon>
        <taxon>Agaricomycotina</taxon>
        <taxon>Agaricomycetes</taxon>
        <taxon>Agaricomycetidae</taxon>
        <taxon>Agaricales</taxon>
        <taxon>Marasmiineae</taxon>
        <taxon>Mycenaceae</taxon>
        <taxon>Mycena</taxon>
    </lineage>
</organism>
<dbReference type="InterPro" id="IPR014729">
    <property type="entry name" value="Rossmann-like_a/b/a_fold"/>
</dbReference>
<evidence type="ECO:0000256" key="9">
    <source>
        <dbReference type="ARBA" id="ARBA00022827"/>
    </source>
</evidence>
<evidence type="ECO:0000256" key="7">
    <source>
        <dbReference type="ARBA" id="ARBA00022723"/>
    </source>
</evidence>
<evidence type="ECO:0000256" key="1">
    <source>
        <dbReference type="ARBA" id="ARBA00004726"/>
    </source>
</evidence>
<dbReference type="Pfam" id="PF04082">
    <property type="entry name" value="Fungal_trans"/>
    <property type="match status" value="1"/>
</dbReference>
<evidence type="ECO:0000313" key="17">
    <source>
        <dbReference type="EMBL" id="KAF7343406.1"/>
    </source>
</evidence>
<evidence type="ECO:0000256" key="2">
    <source>
        <dbReference type="ARBA" id="ARBA00012393"/>
    </source>
</evidence>
<dbReference type="Gene3D" id="4.10.240.10">
    <property type="entry name" value="Zn(2)-C6 fungal-type DNA-binding domain"/>
    <property type="match status" value="1"/>
</dbReference>
<evidence type="ECO:0000313" key="18">
    <source>
        <dbReference type="Proteomes" id="UP000620124"/>
    </source>
</evidence>
<evidence type="ECO:0000256" key="13">
    <source>
        <dbReference type="ARBA" id="ARBA00031871"/>
    </source>
</evidence>
<dbReference type="CDD" id="cd23948">
    <property type="entry name" value="FAD_synthase"/>
    <property type="match status" value="1"/>
</dbReference>
<name>A0A8H7CPD2_9AGAR</name>
<dbReference type="SUPFAM" id="SSF52402">
    <property type="entry name" value="Adenine nucleotide alpha hydrolases-like"/>
    <property type="match status" value="1"/>
</dbReference>
<evidence type="ECO:0000256" key="12">
    <source>
        <dbReference type="ARBA" id="ARBA00031145"/>
    </source>
</evidence>
<dbReference type="GO" id="GO:0003919">
    <property type="term" value="F:FMN adenylyltransferase activity"/>
    <property type="evidence" value="ECO:0007669"/>
    <property type="project" value="UniProtKB-EC"/>
</dbReference>
<evidence type="ECO:0000256" key="11">
    <source>
        <dbReference type="ARBA" id="ARBA00023242"/>
    </source>
</evidence>
<keyword evidence="18" id="KW-1185">Reference proteome</keyword>
<reference evidence="17" key="1">
    <citation type="submission" date="2020-05" db="EMBL/GenBank/DDBJ databases">
        <title>Mycena genomes resolve the evolution of fungal bioluminescence.</title>
        <authorList>
            <person name="Tsai I.J."/>
        </authorList>
    </citation>
    <scope>NUCLEOTIDE SEQUENCE</scope>
    <source>
        <strain evidence="17">CCC161011</strain>
    </source>
</reference>
<dbReference type="InterPro" id="IPR036864">
    <property type="entry name" value="Zn2-C6_fun-type_DNA-bd_sf"/>
</dbReference>
<comment type="caution">
    <text evidence="17">The sequence shown here is derived from an EMBL/GenBank/DDBJ whole genome shotgun (WGS) entry which is preliminary data.</text>
</comment>
<dbReference type="OrthoDB" id="270728at2759"/>
<dbReference type="GO" id="GO:0000981">
    <property type="term" value="F:DNA-binding transcription factor activity, RNA polymerase II-specific"/>
    <property type="evidence" value="ECO:0007669"/>
    <property type="project" value="InterPro"/>
</dbReference>
<keyword evidence="10" id="KW-0067">ATP-binding</keyword>
<dbReference type="Pfam" id="PF01507">
    <property type="entry name" value="PAPS_reduct"/>
    <property type="match status" value="1"/>
</dbReference>
<evidence type="ECO:0000256" key="10">
    <source>
        <dbReference type="ARBA" id="ARBA00022840"/>
    </source>
</evidence>
<gene>
    <name evidence="17" type="ORF">MVEN_01773000</name>
</gene>
<dbReference type="GO" id="GO:0008270">
    <property type="term" value="F:zinc ion binding"/>
    <property type="evidence" value="ECO:0007669"/>
    <property type="project" value="InterPro"/>
</dbReference>
<evidence type="ECO:0000256" key="5">
    <source>
        <dbReference type="ARBA" id="ARBA00022679"/>
    </source>
</evidence>
<dbReference type="EMBL" id="JACAZI010000016">
    <property type="protein sequence ID" value="KAF7343406.1"/>
    <property type="molecule type" value="Genomic_DNA"/>
</dbReference>
<dbReference type="Proteomes" id="UP000620124">
    <property type="component" value="Unassembled WGS sequence"/>
</dbReference>
<evidence type="ECO:0000256" key="8">
    <source>
        <dbReference type="ARBA" id="ARBA00022741"/>
    </source>
</evidence>
<dbReference type="PANTHER" id="PTHR23293">
    <property type="entry name" value="FAD SYNTHETASE-RELATED FMN ADENYLYLTRANSFERASE"/>
    <property type="match status" value="1"/>
</dbReference>
<dbReference type="PANTHER" id="PTHR23293:SF9">
    <property type="entry name" value="FAD SYNTHASE"/>
    <property type="match status" value="1"/>
</dbReference>
<comment type="catalytic activity">
    <reaction evidence="14">
        <text>FMN + ATP + H(+) = FAD + diphosphate</text>
        <dbReference type="Rhea" id="RHEA:17237"/>
        <dbReference type="ChEBI" id="CHEBI:15378"/>
        <dbReference type="ChEBI" id="CHEBI:30616"/>
        <dbReference type="ChEBI" id="CHEBI:33019"/>
        <dbReference type="ChEBI" id="CHEBI:57692"/>
        <dbReference type="ChEBI" id="CHEBI:58210"/>
        <dbReference type="EC" id="2.7.7.2"/>
    </reaction>
</comment>
<keyword evidence="6" id="KW-0548">Nucleotidyltransferase</keyword>
<evidence type="ECO:0000259" key="16">
    <source>
        <dbReference type="Pfam" id="PF04082"/>
    </source>
</evidence>
<dbReference type="InterPro" id="IPR001138">
    <property type="entry name" value="Zn2Cys6_DnaBD"/>
</dbReference>
<dbReference type="AlphaFoldDB" id="A0A8H7CPD2"/>
<keyword evidence="5" id="KW-0808">Transferase</keyword>
<keyword evidence="8" id="KW-0547">Nucleotide-binding</keyword>
<accession>A0A8H7CPD2</accession>
<evidence type="ECO:0000256" key="6">
    <source>
        <dbReference type="ARBA" id="ARBA00022695"/>
    </source>
</evidence>
<keyword evidence="7" id="KW-0479">Metal-binding</keyword>
<evidence type="ECO:0000256" key="4">
    <source>
        <dbReference type="ARBA" id="ARBA00022643"/>
    </source>
</evidence>
<dbReference type="InterPro" id="IPR007219">
    <property type="entry name" value="XnlR_reg_dom"/>
</dbReference>
<keyword evidence="3" id="KW-0285">Flavoprotein</keyword>
<sequence>MDCKQVAETVYDLANSEDPLAPLVKEALDVIDGALDTHGQECVSLSFNGGKDCTVLLHLYAGALARRLSPSEPVKPIPAVYIAIPSPFPTLETFIEESAKRYNLDLFHCRPASEKVESVTTPAPANGADYIASAPKAVGKAKGAEGMKQALEIYKNKFPQIDAILIGTRRSDPHGATLSHRNMTDPDWPQFERINPIINWDYADVWTFLRKLKVPYCDLYDCGYTSLGSTYNTFPNPALLVNIPASPPSSPPSSTLLTPGTALTTVLSSTHTTPKPDTPSPSPISVLSAYISSTHTRHENAVATPTSPDGRHYYRPAYELAEGTLERAGRGSKPVSKSKCDGVKPVCGSCTASGRADECSWGRDTATRKPRTEAHFEALRKRSDSLQAYVDLLESILAKCVCQDVSSHLQFRPKQLGELSGPEGGLDSDLDVLDSDEEITKELTVPTHRLKLDDRSGSLLHHGMTAPNTINFGNKPYIAASQIPVVDNPNATYVLQVDNVDISQTHPNIDWSRYLPPEVALDRREHDKILDLSFKFFTMWTFRVVPALFLRDMYRALSVHPSEEPPRTAHYSPMLHNAVLSVSSVYSDDPYIRDPKTRLYFTHAARKRLFDEIQKPNFSIVHSLAFIGTFLWGHWGSSAGRVVFCRLSMTLGLGVDATPWVKAGLIQEDESIGRVWAYWTLFSLDVCWALYFGRDFGGPPQRNTPMPFVDSEMDQMPWYYPPANIPPQPNYLTLVFSETAALLTIARQITDVVNGLHSARSDAIKVHENITKIDLELNNWKSQLPPQLDITLANKAKSTPQRLMLHLAYWWCSITLHRPFFNRRTQPIHHSDPEIDHVKLCTRAAENILELVETWSSLYTLRCGSVTMLQVIFSAGTIFLLRALQATANPRIAHGILRTALTQAETCVRYLHAMGHTWAAAMRTGDLLHTILNDRLRPVLRRRLAHTGEQIPVTGTSHSVPPSDLGVADPHDASLFPRESAPLEGYPIGWNPQADPTMAGWSQSGNLNFLSQIQSTPVAFGVESTYPAPALMGDAVFPDLDMNRFLLSNFGYFGGPELWGTGPL</sequence>
<dbReference type="Gene3D" id="3.40.50.620">
    <property type="entry name" value="HUPs"/>
    <property type="match status" value="1"/>
</dbReference>
<dbReference type="GO" id="GO:0006351">
    <property type="term" value="P:DNA-templated transcription"/>
    <property type="evidence" value="ECO:0007669"/>
    <property type="project" value="InterPro"/>
</dbReference>
<dbReference type="GO" id="GO:0005524">
    <property type="term" value="F:ATP binding"/>
    <property type="evidence" value="ECO:0007669"/>
    <property type="project" value="UniProtKB-KW"/>
</dbReference>
<evidence type="ECO:0000259" key="15">
    <source>
        <dbReference type="Pfam" id="PF01507"/>
    </source>
</evidence>
<evidence type="ECO:0000256" key="3">
    <source>
        <dbReference type="ARBA" id="ARBA00022630"/>
    </source>
</evidence>
<proteinExistence type="predicted"/>
<dbReference type="GO" id="GO:0003677">
    <property type="term" value="F:DNA binding"/>
    <property type="evidence" value="ECO:0007669"/>
    <property type="project" value="InterPro"/>
</dbReference>
<feature type="domain" description="Xylanolytic transcriptional activator regulatory" evidence="16">
    <location>
        <begin position="549"/>
        <end position="781"/>
    </location>
</feature>
<comment type="pathway">
    <text evidence="1">Cofactor biosynthesis; FAD biosynthesis; FAD from FMN: step 1/1.</text>
</comment>
<dbReference type="CDD" id="cd00067">
    <property type="entry name" value="GAL4"/>
    <property type="match status" value="1"/>
</dbReference>
<dbReference type="EC" id="2.7.7.2" evidence="2"/>
<evidence type="ECO:0000256" key="14">
    <source>
        <dbReference type="ARBA" id="ARBA00049494"/>
    </source>
</evidence>
<keyword evidence="9" id="KW-0274">FAD</keyword>
<dbReference type="CDD" id="cd12148">
    <property type="entry name" value="fungal_TF_MHR"/>
    <property type="match status" value="1"/>
</dbReference>
<dbReference type="GO" id="GO:0006747">
    <property type="term" value="P:FAD biosynthetic process"/>
    <property type="evidence" value="ECO:0007669"/>
    <property type="project" value="TreeGrafter"/>
</dbReference>
<dbReference type="InterPro" id="IPR002500">
    <property type="entry name" value="PAPS_reduct_dom"/>
</dbReference>
<keyword evidence="4" id="KW-0288">FMN</keyword>
<protein>
    <recommendedName>
        <fullName evidence="2">FAD synthase</fullName>
        <ecNumber evidence="2">2.7.7.2</ecNumber>
    </recommendedName>
    <alternativeName>
        <fullName evidence="12">FAD pyrophosphorylase</fullName>
    </alternativeName>
    <alternativeName>
        <fullName evidence="13">FMN adenylyltransferase</fullName>
    </alternativeName>
</protein>
<keyword evidence="11" id="KW-0539">Nucleus</keyword>
<feature type="domain" description="Phosphoadenosine phosphosulphate reductase" evidence="15">
    <location>
        <begin position="44"/>
        <end position="233"/>
    </location>
</feature>